<dbReference type="EMBL" id="CAJPVI010000027">
    <property type="protein sequence ID" value="CAG2152866.1"/>
    <property type="molecule type" value="Genomic_DNA"/>
</dbReference>
<evidence type="ECO:0000313" key="1">
    <source>
        <dbReference type="EMBL" id="CAG2152866.1"/>
    </source>
</evidence>
<sequence>MEKYEIDEILNLAVMCKMPHLIVEGIDDIKVFEQIAASAGKTCEVYAVENIAEYTPGSAGVKRAMEDLVALSTTPGDIEAHILGIVDRDASHFRSEMPELAPLLILKKYSIESHFVSAEVLKELITKSSSISPSLLEKLDFTALFTRLATALLDIFYPAAEALRTAVTPGYLSTFRYEDGIGRRLQQETKDALEAKKNDLNAFMKSRGLSKDFDSLSLIAKGKWLYEVFCELILDLVRELRESCRSAKIYQCQFCKYDADSKACQYKLADGIGKKALYSLGRELVNNPEFDYIRSRIAAMR</sequence>
<name>A0ABM8TL29_9BURK</name>
<dbReference type="RefSeq" id="WP_211955273.1">
    <property type="nucleotide sequence ID" value="NZ_CAJPVI010000027.1"/>
</dbReference>
<comment type="caution">
    <text evidence="1">The sequence shown here is derived from an EMBL/GenBank/DDBJ whole genome shotgun (WGS) entry which is preliminary data.</text>
</comment>
<evidence type="ECO:0008006" key="3">
    <source>
        <dbReference type="Google" id="ProtNLM"/>
    </source>
</evidence>
<protein>
    <recommendedName>
        <fullName evidence="3">DUF4435 domain-containing protein</fullName>
    </recommendedName>
</protein>
<proteinExistence type="predicted"/>
<keyword evidence="2" id="KW-1185">Reference proteome</keyword>
<gene>
    <name evidence="1" type="ORF">LMG26411_04286</name>
</gene>
<dbReference type="Proteomes" id="UP000672657">
    <property type="component" value="Unassembled WGS sequence"/>
</dbReference>
<organism evidence="1 2">
    <name type="scientific">Cupriavidus numazuensis</name>
    <dbReference type="NCBI Taxonomy" id="221992"/>
    <lineage>
        <taxon>Bacteria</taxon>
        <taxon>Pseudomonadati</taxon>
        <taxon>Pseudomonadota</taxon>
        <taxon>Betaproteobacteria</taxon>
        <taxon>Burkholderiales</taxon>
        <taxon>Burkholderiaceae</taxon>
        <taxon>Cupriavidus</taxon>
    </lineage>
</organism>
<accession>A0ABM8TL29</accession>
<evidence type="ECO:0000313" key="2">
    <source>
        <dbReference type="Proteomes" id="UP000672657"/>
    </source>
</evidence>
<reference evidence="1 2" key="1">
    <citation type="submission" date="2021-03" db="EMBL/GenBank/DDBJ databases">
        <authorList>
            <person name="Peeters C."/>
        </authorList>
    </citation>
    <scope>NUCLEOTIDE SEQUENCE [LARGE SCALE GENOMIC DNA]</scope>
    <source>
        <strain evidence="1 2">LMG 26411</strain>
    </source>
</reference>